<organism evidence="3 4">
    <name type="scientific">Neptunomonas phycophila</name>
    <dbReference type="NCBI Taxonomy" id="1572645"/>
    <lineage>
        <taxon>Bacteria</taxon>
        <taxon>Pseudomonadati</taxon>
        <taxon>Pseudomonadota</taxon>
        <taxon>Gammaproteobacteria</taxon>
        <taxon>Oceanospirillales</taxon>
        <taxon>Oceanospirillaceae</taxon>
        <taxon>Neptunomonas</taxon>
    </lineage>
</organism>
<dbReference type="AlphaFoldDB" id="A0AAW7XL54"/>
<dbReference type="RefSeq" id="WP_303551876.1">
    <property type="nucleotide sequence ID" value="NZ_JAUOPG010000011.1"/>
</dbReference>
<proteinExistence type="predicted"/>
<evidence type="ECO:0000313" key="3">
    <source>
        <dbReference type="EMBL" id="MDO6454982.1"/>
    </source>
</evidence>
<sequence length="66" mass="7095">MKHLISAATVALVSPSVLAHNSETASSLHASLLHQFTAPEHVLPLVAVLALAAYAPALYRRIRNRK</sequence>
<accession>A0AAW7XL54</accession>
<keyword evidence="1" id="KW-0472">Membrane</keyword>
<name>A0AAW7XL54_9GAMM</name>
<reference evidence="3" key="1">
    <citation type="submission" date="2023-07" db="EMBL/GenBank/DDBJ databases">
        <title>Genome content predicts the carbon catabolic preferences of heterotrophic bacteria.</title>
        <authorList>
            <person name="Gralka M."/>
        </authorList>
    </citation>
    <scope>NUCLEOTIDE SEQUENCE</scope>
    <source>
        <strain evidence="3">I2M16</strain>
    </source>
</reference>
<comment type="caution">
    <text evidence="3">The sequence shown here is derived from an EMBL/GenBank/DDBJ whole genome shotgun (WGS) entry which is preliminary data.</text>
</comment>
<evidence type="ECO:0000313" key="4">
    <source>
        <dbReference type="Proteomes" id="UP001169862"/>
    </source>
</evidence>
<dbReference type="EMBL" id="JAUOPG010000011">
    <property type="protein sequence ID" value="MDO6454982.1"/>
    <property type="molecule type" value="Genomic_DNA"/>
</dbReference>
<evidence type="ECO:0008006" key="5">
    <source>
        <dbReference type="Google" id="ProtNLM"/>
    </source>
</evidence>
<dbReference type="Proteomes" id="UP001169862">
    <property type="component" value="Unassembled WGS sequence"/>
</dbReference>
<keyword evidence="1" id="KW-1133">Transmembrane helix</keyword>
<keyword evidence="1" id="KW-0812">Transmembrane</keyword>
<gene>
    <name evidence="3" type="ORF">Q4490_15535</name>
</gene>
<feature type="transmembrane region" description="Helical" evidence="1">
    <location>
        <begin position="43"/>
        <end position="59"/>
    </location>
</feature>
<protein>
    <recommendedName>
        <fullName evidence="5">Secreted protein with PEP-CTERM sorting signal</fullName>
    </recommendedName>
</protein>
<evidence type="ECO:0000256" key="1">
    <source>
        <dbReference type="SAM" id="Phobius"/>
    </source>
</evidence>
<feature type="signal peptide" evidence="2">
    <location>
        <begin position="1"/>
        <end position="19"/>
    </location>
</feature>
<evidence type="ECO:0000256" key="2">
    <source>
        <dbReference type="SAM" id="SignalP"/>
    </source>
</evidence>
<feature type="chain" id="PRO_5043981382" description="Secreted protein with PEP-CTERM sorting signal" evidence="2">
    <location>
        <begin position="20"/>
        <end position="66"/>
    </location>
</feature>
<keyword evidence="2" id="KW-0732">Signal</keyword>